<sequence>MLGLRMAFISLIYGSFGALGYFAFGEETKDIITTNRGAGSVSILVQMDVTDRRIQMNQFNKFKDRCDEKYKYK</sequence>
<dbReference type="GO" id="GO:0016020">
    <property type="term" value="C:membrane"/>
    <property type="evidence" value="ECO:0007669"/>
    <property type="project" value="UniProtKB-SubCell"/>
</dbReference>
<dbReference type="GO" id="GO:0006865">
    <property type="term" value="P:amino acid transport"/>
    <property type="evidence" value="ECO:0007669"/>
    <property type="project" value="UniProtKB-KW"/>
</dbReference>
<keyword evidence="4" id="KW-0029">Amino-acid transport</keyword>
<keyword evidence="5 7" id="KW-1133">Transmembrane helix</keyword>
<accession>A0AAE0E2U6</accession>
<evidence type="ECO:0000313" key="10">
    <source>
        <dbReference type="Proteomes" id="UP001281410"/>
    </source>
</evidence>
<evidence type="ECO:0000313" key="9">
    <source>
        <dbReference type="EMBL" id="KAK3205408.1"/>
    </source>
</evidence>
<evidence type="ECO:0000256" key="5">
    <source>
        <dbReference type="ARBA" id="ARBA00022989"/>
    </source>
</evidence>
<evidence type="ECO:0000256" key="4">
    <source>
        <dbReference type="ARBA" id="ARBA00022970"/>
    </source>
</evidence>
<keyword evidence="10" id="KW-1185">Reference proteome</keyword>
<evidence type="ECO:0000256" key="1">
    <source>
        <dbReference type="ARBA" id="ARBA00004370"/>
    </source>
</evidence>
<keyword evidence="6 7" id="KW-0472">Membrane</keyword>
<evidence type="ECO:0000256" key="2">
    <source>
        <dbReference type="ARBA" id="ARBA00022448"/>
    </source>
</evidence>
<feature type="domain" description="Amino acid transporter transmembrane" evidence="8">
    <location>
        <begin position="4"/>
        <end position="45"/>
    </location>
</feature>
<dbReference type="AlphaFoldDB" id="A0AAE0E2U6"/>
<name>A0AAE0E2U6_9ROSI</name>
<proteinExistence type="predicted"/>
<gene>
    <name evidence="9" type="ORF">Dsin_019454</name>
</gene>
<dbReference type="InterPro" id="IPR013057">
    <property type="entry name" value="AA_transpt_TM"/>
</dbReference>
<comment type="subcellular location">
    <subcellularLocation>
        <location evidence="1">Membrane</location>
    </subcellularLocation>
</comment>
<protein>
    <recommendedName>
        <fullName evidence="8">Amino acid transporter transmembrane domain-containing protein</fullName>
    </recommendedName>
</protein>
<organism evidence="9 10">
    <name type="scientific">Dipteronia sinensis</name>
    <dbReference type="NCBI Taxonomy" id="43782"/>
    <lineage>
        <taxon>Eukaryota</taxon>
        <taxon>Viridiplantae</taxon>
        <taxon>Streptophyta</taxon>
        <taxon>Embryophyta</taxon>
        <taxon>Tracheophyta</taxon>
        <taxon>Spermatophyta</taxon>
        <taxon>Magnoliopsida</taxon>
        <taxon>eudicotyledons</taxon>
        <taxon>Gunneridae</taxon>
        <taxon>Pentapetalae</taxon>
        <taxon>rosids</taxon>
        <taxon>malvids</taxon>
        <taxon>Sapindales</taxon>
        <taxon>Sapindaceae</taxon>
        <taxon>Hippocastanoideae</taxon>
        <taxon>Acereae</taxon>
        <taxon>Dipteronia</taxon>
    </lineage>
</organism>
<dbReference type="Proteomes" id="UP001281410">
    <property type="component" value="Unassembled WGS sequence"/>
</dbReference>
<dbReference type="Pfam" id="PF01490">
    <property type="entry name" value="Aa_trans"/>
    <property type="match status" value="1"/>
</dbReference>
<reference evidence="9" key="1">
    <citation type="journal article" date="2023" name="Plant J.">
        <title>Genome sequences and population genomics provide insights into the demographic history, inbreeding, and mutation load of two 'living fossil' tree species of Dipteronia.</title>
        <authorList>
            <person name="Feng Y."/>
            <person name="Comes H.P."/>
            <person name="Chen J."/>
            <person name="Zhu S."/>
            <person name="Lu R."/>
            <person name="Zhang X."/>
            <person name="Li P."/>
            <person name="Qiu J."/>
            <person name="Olsen K.M."/>
            <person name="Qiu Y."/>
        </authorList>
    </citation>
    <scope>NUCLEOTIDE SEQUENCE</scope>
    <source>
        <strain evidence="9">NBL</strain>
    </source>
</reference>
<evidence type="ECO:0000256" key="7">
    <source>
        <dbReference type="SAM" id="Phobius"/>
    </source>
</evidence>
<evidence type="ECO:0000259" key="8">
    <source>
        <dbReference type="Pfam" id="PF01490"/>
    </source>
</evidence>
<feature type="transmembrane region" description="Helical" evidence="7">
    <location>
        <begin position="6"/>
        <end position="24"/>
    </location>
</feature>
<comment type="caution">
    <text evidence="9">The sequence shown here is derived from an EMBL/GenBank/DDBJ whole genome shotgun (WGS) entry which is preliminary data.</text>
</comment>
<keyword evidence="2" id="KW-0813">Transport</keyword>
<keyword evidence="3 7" id="KW-0812">Transmembrane</keyword>
<dbReference type="EMBL" id="JANJYJ010000006">
    <property type="protein sequence ID" value="KAK3205408.1"/>
    <property type="molecule type" value="Genomic_DNA"/>
</dbReference>
<evidence type="ECO:0000256" key="6">
    <source>
        <dbReference type="ARBA" id="ARBA00023136"/>
    </source>
</evidence>
<evidence type="ECO:0000256" key="3">
    <source>
        <dbReference type="ARBA" id="ARBA00022692"/>
    </source>
</evidence>